<gene>
    <name evidence="1" type="ORF">BJX68DRAFT_246178</name>
</gene>
<reference evidence="1 2" key="1">
    <citation type="submission" date="2024-07" db="EMBL/GenBank/DDBJ databases">
        <title>Section-level genome sequencing and comparative genomics of Aspergillus sections Usti and Cavernicolus.</title>
        <authorList>
            <consortium name="Lawrence Berkeley National Laboratory"/>
            <person name="Nybo J.L."/>
            <person name="Vesth T.C."/>
            <person name="Theobald S."/>
            <person name="Frisvad J.C."/>
            <person name="Larsen T.O."/>
            <person name="Kjaerboelling I."/>
            <person name="Rothschild-Mancinelli K."/>
            <person name="Lyhne E.K."/>
            <person name="Kogle M.E."/>
            <person name="Barry K."/>
            <person name="Clum A."/>
            <person name="Na H."/>
            <person name="Ledsgaard L."/>
            <person name="Lin J."/>
            <person name="Lipzen A."/>
            <person name="Kuo A."/>
            <person name="Riley R."/>
            <person name="Mondo S."/>
            <person name="LaButti K."/>
            <person name="Haridas S."/>
            <person name="Pangalinan J."/>
            <person name="Salamov A.A."/>
            <person name="Simmons B.A."/>
            <person name="Magnuson J.K."/>
            <person name="Chen J."/>
            <person name="Drula E."/>
            <person name="Henrissat B."/>
            <person name="Wiebenga A."/>
            <person name="Lubbers R.J."/>
            <person name="Gomes A.C."/>
            <person name="Macurrencykelacurrency M.R."/>
            <person name="Stajich J."/>
            <person name="Grigoriev I.V."/>
            <person name="Mortensen U.H."/>
            <person name="De vries R.P."/>
            <person name="Baker S.E."/>
            <person name="Andersen M.R."/>
        </authorList>
    </citation>
    <scope>NUCLEOTIDE SEQUENCE [LARGE SCALE GENOMIC DNA]</scope>
    <source>
        <strain evidence="1 2">CBS 756.74</strain>
    </source>
</reference>
<accession>A0ABR4JPB6</accession>
<dbReference type="EMBL" id="JBFXLR010000062">
    <property type="protein sequence ID" value="KAL2840823.1"/>
    <property type="molecule type" value="Genomic_DNA"/>
</dbReference>
<evidence type="ECO:0000313" key="2">
    <source>
        <dbReference type="Proteomes" id="UP001610444"/>
    </source>
</evidence>
<evidence type="ECO:0000313" key="1">
    <source>
        <dbReference type="EMBL" id="KAL2840823.1"/>
    </source>
</evidence>
<dbReference type="GeneID" id="98156775"/>
<name>A0ABR4JPB6_9EURO</name>
<protein>
    <submittedName>
        <fullName evidence="1">Uncharacterized protein</fullName>
    </submittedName>
</protein>
<sequence>MTISFSGPGAALTSSFSSTFASISTPATLLPSQPPKTNLPCSIFPNITHTFYGISANEDQGPNIAYNCGNRSRIPGGLGTYVNPVTFASAPGVFQRCEIIYDPYLQKYLRHEDYCSDCDDLDASCVVRIKVWIGTGWLRGDVNEELECQRRLMVPGRLDSVIRSPRRDLEDDSTPLYVPGFDTPSICNVDRVYPAYTPEDYC</sequence>
<keyword evidence="2" id="KW-1185">Reference proteome</keyword>
<dbReference type="RefSeq" id="XP_070894243.1">
    <property type="nucleotide sequence ID" value="XM_071041611.1"/>
</dbReference>
<proteinExistence type="predicted"/>
<organism evidence="1 2">
    <name type="scientific">Aspergillus pseudodeflectus</name>
    <dbReference type="NCBI Taxonomy" id="176178"/>
    <lineage>
        <taxon>Eukaryota</taxon>
        <taxon>Fungi</taxon>
        <taxon>Dikarya</taxon>
        <taxon>Ascomycota</taxon>
        <taxon>Pezizomycotina</taxon>
        <taxon>Eurotiomycetes</taxon>
        <taxon>Eurotiomycetidae</taxon>
        <taxon>Eurotiales</taxon>
        <taxon>Aspergillaceae</taxon>
        <taxon>Aspergillus</taxon>
        <taxon>Aspergillus subgen. Nidulantes</taxon>
    </lineage>
</organism>
<comment type="caution">
    <text evidence="1">The sequence shown here is derived from an EMBL/GenBank/DDBJ whole genome shotgun (WGS) entry which is preliminary data.</text>
</comment>
<dbReference type="Proteomes" id="UP001610444">
    <property type="component" value="Unassembled WGS sequence"/>
</dbReference>